<comment type="caution">
    <text evidence="4">Lacks conserved residue(s) required for the propagation of feature annotation.</text>
</comment>
<evidence type="ECO:0000313" key="6">
    <source>
        <dbReference type="Proteomes" id="UP000318521"/>
    </source>
</evidence>
<feature type="binding site" evidence="3">
    <location>
        <position position="252"/>
    </location>
    <ligand>
        <name>a divalent metal cation</name>
        <dbReference type="ChEBI" id="CHEBI:60240"/>
        <label>1</label>
    </ligand>
</feature>
<feature type="binding site" evidence="3">
    <location>
        <position position="134"/>
    </location>
    <ligand>
        <name>a divalent metal cation</name>
        <dbReference type="ChEBI" id="CHEBI:60240"/>
        <label>1</label>
    </ligand>
</feature>
<organism evidence="5 6">
    <name type="scientific">Alkalicoccobacillus porphyridii</name>
    <dbReference type="NCBI Taxonomy" id="2597270"/>
    <lineage>
        <taxon>Bacteria</taxon>
        <taxon>Bacillati</taxon>
        <taxon>Bacillota</taxon>
        <taxon>Bacilli</taxon>
        <taxon>Bacillales</taxon>
        <taxon>Bacillaceae</taxon>
        <taxon>Alkalicoccobacillus</taxon>
    </lineage>
</organism>
<reference evidence="5 6" key="1">
    <citation type="submission" date="2019-07" db="EMBL/GenBank/DDBJ databases">
        <authorList>
            <person name="Park Y.J."/>
            <person name="Jeong S.E."/>
            <person name="Jung H.S."/>
        </authorList>
    </citation>
    <scope>NUCLEOTIDE SEQUENCE [LARGE SCALE GENOMIC DNA]</scope>
    <source>
        <strain evidence="6">P16(2019)</strain>
    </source>
</reference>
<dbReference type="GO" id="GO:0016787">
    <property type="term" value="F:hydrolase activity"/>
    <property type="evidence" value="ECO:0007669"/>
    <property type="project" value="UniProtKB-KW"/>
</dbReference>
<accession>A0A554A4D3</accession>
<dbReference type="Proteomes" id="UP000318521">
    <property type="component" value="Unassembled WGS sequence"/>
</dbReference>
<keyword evidence="1 3" id="KW-0479">Metal-binding</keyword>
<proteinExistence type="inferred from homology"/>
<dbReference type="SUPFAM" id="SSF51556">
    <property type="entry name" value="Metallo-dependent hydrolases"/>
    <property type="match status" value="1"/>
</dbReference>
<evidence type="ECO:0000256" key="3">
    <source>
        <dbReference type="PIRSR" id="PIRSR601559-52"/>
    </source>
</evidence>
<keyword evidence="2" id="KW-0378">Hydrolase</keyword>
<dbReference type="InterPro" id="IPR032466">
    <property type="entry name" value="Metal_Hydrolase"/>
</dbReference>
<feature type="binding site" evidence="3">
    <location>
        <position position="167"/>
    </location>
    <ligand>
        <name>a divalent metal cation</name>
        <dbReference type="ChEBI" id="CHEBI:60240"/>
        <label>2</label>
    </ligand>
</feature>
<dbReference type="AlphaFoldDB" id="A0A554A4D3"/>
<dbReference type="PROSITE" id="PS51347">
    <property type="entry name" value="PHOSPHOTRIESTERASE_2"/>
    <property type="match status" value="1"/>
</dbReference>
<comment type="similarity">
    <text evidence="4">Belongs to the metallo-dependent hydrolases superfamily. Phosphotriesterase family.</text>
</comment>
<dbReference type="PANTHER" id="PTHR10819:SF3">
    <property type="entry name" value="PHOSPHOTRIESTERASE-RELATED PROTEIN"/>
    <property type="match status" value="1"/>
</dbReference>
<feature type="binding site" evidence="3">
    <location>
        <position position="195"/>
    </location>
    <ligand>
        <name>a divalent metal cation</name>
        <dbReference type="ChEBI" id="CHEBI:60240"/>
        <label>2</label>
    </ligand>
</feature>
<evidence type="ECO:0000256" key="2">
    <source>
        <dbReference type="ARBA" id="ARBA00022801"/>
    </source>
</evidence>
<keyword evidence="6" id="KW-1185">Reference proteome</keyword>
<evidence type="ECO:0000313" key="5">
    <source>
        <dbReference type="EMBL" id="TSB48554.1"/>
    </source>
</evidence>
<dbReference type="Pfam" id="PF02126">
    <property type="entry name" value="PTE"/>
    <property type="match status" value="1"/>
</dbReference>
<dbReference type="EMBL" id="VLXZ01000001">
    <property type="protein sequence ID" value="TSB48554.1"/>
    <property type="molecule type" value="Genomic_DNA"/>
</dbReference>
<feature type="binding site" evidence="3">
    <location>
        <position position="21"/>
    </location>
    <ligand>
        <name>a divalent metal cation</name>
        <dbReference type="ChEBI" id="CHEBI:60240"/>
        <label>1</label>
    </ligand>
</feature>
<protein>
    <submittedName>
        <fullName evidence="5">Phosphotriesterase</fullName>
    </submittedName>
</protein>
<dbReference type="PIRSF" id="PIRSF016839">
    <property type="entry name" value="PhP"/>
    <property type="match status" value="1"/>
</dbReference>
<dbReference type="CDD" id="cd00530">
    <property type="entry name" value="PTE"/>
    <property type="match status" value="1"/>
</dbReference>
<sequence>MYIQTVLGKIKPEDLGVCACHEHLYIDLSHIKQNEDTRLQDIDLVMGDLQHFLDAGGKAMIEVTNDGMGRNVQQLMEMSQVLNLHIVASTGCYKDPFIPKEKKNWTRDQFASWMIDEIKNGIDGTNIRPGIIGEIGSSLNTFEPIEVELFHGAIEAAKQTHLPLSTHTTLGTMAVEQINLFTREALPLNQVIIGHQDLNKHDDIVLDVLSSGSFVALDTIGKENYRSDEDRITSLIHFIDRGYEDQLLLSSDLTRKSHLRVNGGQGYDIVLRDFIPRLKEKGVPEKVIQKLLVTNPQRAFSIREEGDAI</sequence>
<evidence type="ECO:0000256" key="4">
    <source>
        <dbReference type="PROSITE-ProRule" id="PRU00679"/>
    </source>
</evidence>
<feature type="binding site" evidence="3">
    <location>
        <position position="23"/>
    </location>
    <ligand>
        <name>a divalent metal cation</name>
        <dbReference type="ChEBI" id="CHEBI:60240"/>
        <label>1</label>
    </ligand>
</feature>
<comment type="caution">
    <text evidence="5">The sequence shown here is derived from an EMBL/GenBank/DDBJ whole genome shotgun (WGS) entry which is preliminary data.</text>
</comment>
<dbReference type="RefSeq" id="WP_143846898.1">
    <property type="nucleotide sequence ID" value="NZ_VLXZ01000001.1"/>
</dbReference>
<dbReference type="GO" id="GO:0008270">
    <property type="term" value="F:zinc ion binding"/>
    <property type="evidence" value="ECO:0007669"/>
    <property type="project" value="InterPro"/>
</dbReference>
<evidence type="ECO:0000256" key="1">
    <source>
        <dbReference type="ARBA" id="ARBA00022723"/>
    </source>
</evidence>
<dbReference type="OrthoDB" id="105927at2"/>
<name>A0A554A4D3_9BACI</name>
<dbReference type="InterPro" id="IPR001559">
    <property type="entry name" value="Phosphotriesterase"/>
</dbReference>
<gene>
    <name evidence="5" type="ORF">FN960_03090</name>
</gene>
<dbReference type="PANTHER" id="PTHR10819">
    <property type="entry name" value="PHOSPHOTRIESTERASE-RELATED"/>
    <property type="match status" value="1"/>
</dbReference>
<feature type="binding site" evidence="3">
    <location>
        <position position="134"/>
    </location>
    <ligand>
        <name>a divalent metal cation</name>
        <dbReference type="ChEBI" id="CHEBI:60240"/>
        <label>2</label>
    </ligand>
</feature>
<dbReference type="Gene3D" id="3.20.20.140">
    <property type="entry name" value="Metal-dependent hydrolases"/>
    <property type="match status" value="1"/>
</dbReference>
<comment type="cofactor">
    <cofactor evidence="3">
        <name>a divalent metal cation</name>
        <dbReference type="ChEBI" id="CHEBI:60240"/>
    </cofactor>
    <text evidence="3">Binds 2 divalent metal cations per subunit.</text>
</comment>